<evidence type="ECO:0000313" key="1">
    <source>
        <dbReference type="EMBL" id="KZF26327.1"/>
    </source>
</evidence>
<gene>
    <name evidence="1" type="ORF">L228DRAFT_10209</name>
</gene>
<dbReference type="RefSeq" id="XP_018191882.1">
    <property type="nucleotide sequence ID" value="XM_018328863.1"/>
</dbReference>
<dbReference type="AlphaFoldDB" id="A0A165JJT8"/>
<accession>A0A165JJT8</accession>
<sequence>MICTVLRVPIHTVLADTKALRKNFEQGTIADCRSFSTARKERRMSKWRANHNDVAAIASLAQPLCQADPYPFSANQTHPDNVLVCIISVVTNPASIRKQRRGECLYLVLASIAISLNREPITPYSIRFSVLKSGKWALGLDDLCSSELAEPWRRFSVTT</sequence>
<protein>
    <submittedName>
        <fullName evidence="1">Uncharacterized protein</fullName>
    </submittedName>
</protein>
<dbReference type="InParanoid" id="A0A165JJT8"/>
<name>A0A165JJT8_XYLHT</name>
<dbReference type="EMBL" id="KV407454">
    <property type="protein sequence ID" value="KZF26327.1"/>
    <property type="molecule type" value="Genomic_DNA"/>
</dbReference>
<reference evidence="1 2" key="1">
    <citation type="journal article" date="2016" name="Fungal Biol.">
        <title>The genome of Xylona heveae provides a window into fungal endophytism.</title>
        <authorList>
            <person name="Gazis R."/>
            <person name="Kuo A."/>
            <person name="Riley R."/>
            <person name="LaButti K."/>
            <person name="Lipzen A."/>
            <person name="Lin J."/>
            <person name="Amirebrahimi M."/>
            <person name="Hesse C.N."/>
            <person name="Spatafora J.W."/>
            <person name="Henrissat B."/>
            <person name="Hainaut M."/>
            <person name="Grigoriev I.V."/>
            <person name="Hibbett D.S."/>
        </authorList>
    </citation>
    <scope>NUCLEOTIDE SEQUENCE [LARGE SCALE GENOMIC DNA]</scope>
    <source>
        <strain evidence="1 2">TC161</strain>
    </source>
</reference>
<proteinExistence type="predicted"/>
<dbReference type="GeneID" id="28894000"/>
<organism evidence="1 2">
    <name type="scientific">Xylona heveae (strain CBS 132557 / TC161)</name>
    <dbReference type="NCBI Taxonomy" id="1328760"/>
    <lineage>
        <taxon>Eukaryota</taxon>
        <taxon>Fungi</taxon>
        <taxon>Dikarya</taxon>
        <taxon>Ascomycota</taxon>
        <taxon>Pezizomycotina</taxon>
        <taxon>Xylonomycetes</taxon>
        <taxon>Xylonales</taxon>
        <taxon>Xylonaceae</taxon>
        <taxon>Xylona</taxon>
    </lineage>
</organism>
<dbReference type="Proteomes" id="UP000076632">
    <property type="component" value="Unassembled WGS sequence"/>
</dbReference>
<keyword evidence="2" id="KW-1185">Reference proteome</keyword>
<evidence type="ECO:0000313" key="2">
    <source>
        <dbReference type="Proteomes" id="UP000076632"/>
    </source>
</evidence>